<keyword evidence="4" id="KW-1185">Reference proteome</keyword>
<dbReference type="Proteomes" id="UP000187486">
    <property type="component" value="Unassembled WGS sequence"/>
</dbReference>
<evidence type="ECO:0000313" key="4">
    <source>
        <dbReference type="Proteomes" id="UP000187486"/>
    </source>
</evidence>
<dbReference type="OrthoDB" id="3638426at2"/>
<dbReference type="RefSeq" id="WP_076160080.1">
    <property type="nucleotide sequence ID" value="NZ_JBEZVB010000097.1"/>
</dbReference>
<reference evidence="3 4" key="1">
    <citation type="submission" date="2016-01" db="EMBL/GenBank/DDBJ databases">
        <title>Amycolatopsis coloradensis genome sequencing and assembly.</title>
        <authorList>
            <person name="Mayilraj S."/>
        </authorList>
    </citation>
    <scope>NUCLEOTIDE SEQUENCE [LARGE SCALE GENOMIC DNA]</scope>
    <source>
        <strain evidence="3 4">DSM 44225</strain>
    </source>
</reference>
<dbReference type="EMBL" id="MQUQ01000005">
    <property type="protein sequence ID" value="OLZ53762.1"/>
    <property type="molecule type" value="Genomic_DNA"/>
</dbReference>
<gene>
    <name evidence="3" type="ORF">BS329_13535</name>
</gene>
<sequence>MKTQLLLVSLAGALFAVTACSGEPPPPPTTVTATPPSTLPAPPPGPDTKTVAWLDGMCGAIYGFVKASNDHANRQSSGIEVTRPWLSENLGVRAELAGKVVEELNALPASPIPGGDTVKKSLVDSYATARDAAAEGKRKLDASTSQAALDGGLKALEAAQKPLMETTDPFASVKMETPELLTAVAAAKNCVPSP</sequence>
<evidence type="ECO:0000256" key="2">
    <source>
        <dbReference type="SAM" id="SignalP"/>
    </source>
</evidence>
<feature type="chain" id="PRO_5010385848" evidence="2">
    <location>
        <begin position="22"/>
        <end position="194"/>
    </location>
</feature>
<feature type="region of interest" description="Disordered" evidence="1">
    <location>
        <begin position="21"/>
        <end position="45"/>
    </location>
</feature>
<feature type="signal peptide" evidence="2">
    <location>
        <begin position="1"/>
        <end position="21"/>
    </location>
</feature>
<organism evidence="3 4">
    <name type="scientific">Amycolatopsis coloradensis</name>
    <dbReference type="NCBI Taxonomy" id="76021"/>
    <lineage>
        <taxon>Bacteria</taxon>
        <taxon>Bacillati</taxon>
        <taxon>Actinomycetota</taxon>
        <taxon>Actinomycetes</taxon>
        <taxon>Pseudonocardiales</taxon>
        <taxon>Pseudonocardiaceae</taxon>
        <taxon>Amycolatopsis</taxon>
    </lineage>
</organism>
<evidence type="ECO:0000256" key="1">
    <source>
        <dbReference type="SAM" id="MobiDB-lite"/>
    </source>
</evidence>
<dbReference type="AlphaFoldDB" id="A0A1R0KXQ5"/>
<name>A0A1R0KXQ5_9PSEU</name>
<dbReference type="STRING" id="76021.BS329_13535"/>
<dbReference type="PROSITE" id="PS51257">
    <property type="entry name" value="PROKAR_LIPOPROTEIN"/>
    <property type="match status" value="1"/>
</dbReference>
<protein>
    <submittedName>
        <fullName evidence="3">Uncharacterized protein</fullName>
    </submittedName>
</protein>
<comment type="caution">
    <text evidence="3">The sequence shown here is derived from an EMBL/GenBank/DDBJ whole genome shotgun (WGS) entry which is preliminary data.</text>
</comment>
<keyword evidence="2" id="KW-0732">Signal</keyword>
<proteinExistence type="predicted"/>
<accession>A0A1R0KXQ5</accession>
<evidence type="ECO:0000313" key="3">
    <source>
        <dbReference type="EMBL" id="OLZ53762.1"/>
    </source>
</evidence>